<dbReference type="AlphaFoldDB" id="A0A2N3N7M8"/>
<organism evidence="1 2">
    <name type="scientific">Lomentospora prolificans</name>
    <dbReference type="NCBI Taxonomy" id="41688"/>
    <lineage>
        <taxon>Eukaryota</taxon>
        <taxon>Fungi</taxon>
        <taxon>Dikarya</taxon>
        <taxon>Ascomycota</taxon>
        <taxon>Pezizomycotina</taxon>
        <taxon>Sordariomycetes</taxon>
        <taxon>Hypocreomycetidae</taxon>
        <taxon>Microascales</taxon>
        <taxon>Microascaceae</taxon>
        <taxon>Lomentospora</taxon>
    </lineage>
</organism>
<proteinExistence type="predicted"/>
<reference evidence="1 2" key="1">
    <citation type="journal article" date="2017" name="G3 (Bethesda)">
        <title>First Draft Genome Sequence of the Pathogenic Fungus Lomentospora prolificans (Formerly Scedosporium prolificans).</title>
        <authorList>
            <person name="Luo R."/>
            <person name="Zimin A."/>
            <person name="Workman R."/>
            <person name="Fan Y."/>
            <person name="Pertea G."/>
            <person name="Grossman N."/>
            <person name="Wear M.P."/>
            <person name="Jia B."/>
            <person name="Miller H."/>
            <person name="Casadevall A."/>
            <person name="Timp W."/>
            <person name="Zhang S.X."/>
            <person name="Salzberg S.L."/>
        </authorList>
    </citation>
    <scope>NUCLEOTIDE SEQUENCE [LARGE SCALE GENOMIC DNA]</scope>
    <source>
        <strain evidence="1 2">JHH-5317</strain>
    </source>
</reference>
<dbReference type="OrthoDB" id="5244136at2759"/>
<comment type="caution">
    <text evidence="1">The sequence shown here is derived from an EMBL/GenBank/DDBJ whole genome shotgun (WGS) entry which is preliminary data.</text>
</comment>
<evidence type="ECO:0000313" key="1">
    <source>
        <dbReference type="EMBL" id="PKS08397.1"/>
    </source>
</evidence>
<keyword evidence="2" id="KW-1185">Reference proteome</keyword>
<gene>
    <name evidence="1" type="ORF">jhhlp_005341</name>
</gene>
<sequence>MTTTLHTEIRRCFANGLAAQKNSSTYTASIASSVVNYPVEHGRRYHAYRSGSELDEAQLPAFMASIING</sequence>
<dbReference type="InParanoid" id="A0A2N3N7M8"/>
<evidence type="ECO:0000313" key="2">
    <source>
        <dbReference type="Proteomes" id="UP000233524"/>
    </source>
</evidence>
<name>A0A2N3N7M8_9PEZI</name>
<protein>
    <submittedName>
        <fullName evidence="1">Uncharacterized protein</fullName>
    </submittedName>
</protein>
<accession>A0A2N3N7M8</accession>
<dbReference type="Proteomes" id="UP000233524">
    <property type="component" value="Unassembled WGS sequence"/>
</dbReference>
<dbReference type="VEuPathDB" id="FungiDB:jhhlp_005341"/>
<dbReference type="EMBL" id="NLAX01000697">
    <property type="protein sequence ID" value="PKS08397.1"/>
    <property type="molecule type" value="Genomic_DNA"/>
</dbReference>